<keyword evidence="3" id="KW-1185">Reference proteome</keyword>
<dbReference type="Proteomes" id="UP000311919">
    <property type="component" value="Unassembled WGS sequence"/>
</dbReference>
<comment type="caution">
    <text evidence="2">The sequence shown here is derived from an EMBL/GenBank/DDBJ whole genome shotgun (WGS) entry which is preliminary data.</text>
</comment>
<feature type="region of interest" description="Disordered" evidence="1">
    <location>
        <begin position="67"/>
        <end position="87"/>
    </location>
</feature>
<reference evidence="2 3" key="1">
    <citation type="submission" date="2019-03" db="EMBL/GenBank/DDBJ databases">
        <title>An improved genome assembly of the fluke Schistosoma japonicum.</title>
        <authorList>
            <person name="Hu W."/>
            <person name="Luo F."/>
            <person name="Yin M."/>
            <person name="Mo X."/>
            <person name="Sun C."/>
            <person name="Wu Q."/>
            <person name="Zhu B."/>
            <person name="Xiang M."/>
            <person name="Wang J."/>
            <person name="Wang Y."/>
            <person name="Zhang T."/>
            <person name="Xu B."/>
            <person name="Zheng H."/>
            <person name="Feng Z."/>
        </authorList>
    </citation>
    <scope>NUCLEOTIDE SEQUENCE [LARGE SCALE GENOMIC DNA]</scope>
    <source>
        <strain evidence="2">HuSjv2</strain>
        <tissue evidence="2">Worms</tissue>
    </source>
</reference>
<dbReference type="AlphaFoldDB" id="A0A4Z2DUP4"/>
<protein>
    <submittedName>
        <fullName evidence="2">Uncharacterized protein</fullName>
    </submittedName>
</protein>
<accession>A0A4Z2DUP4</accession>
<evidence type="ECO:0000256" key="1">
    <source>
        <dbReference type="SAM" id="MobiDB-lite"/>
    </source>
</evidence>
<gene>
    <name evidence="2" type="ORF">EWB00_004877</name>
</gene>
<evidence type="ECO:0000313" key="2">
    <source>
        <dbReference type="EMBL" id="TNN20177.1"/>
    </source>
</evidence>
<evidence type="ECO:0000313" key="3">
    <source>
        <dbReference type="Proteomes" id="UP000311919"/>
    </source>
</evidence>
<name>A0A4Z2DUP4_SCHJA</name>
<dbReference type="EMBL" id="SKCS01000032">
    <property type="protein sequence ID" value="TNN20177.1"/>
    <property type="molecule type" value="Genomic_DNA"/>
</dbReference>
<organism evidence="2 3">
    <name type="scientific">Schistosoma japonicum</name>
    <name type="common">Blood fluke</name>
    <dbReference type="NCBI Taxonomy" id="6182"/>
    <lineage>
        <taxon>Eukaryota</taxon>
        <taxon>Metazoa</taxon>
        <taxon>Spiralia</taxon>
        <taxon>Lophotrochozoa</taxon>
        <taxon>Platyhelminthes</taxon>
        <taxon>Trematoda</taxon>
        <taxon>Digenea</taxon>
        <taxon>Strigeidida</taxon>
        <taxon>Schistosomatoidea</taxon>
        <taxon>Schistosomatidae</taxon>
        <taxon>Schistosoma</taxon>
    </lineage>
</organism>
<sequence length="154" mass="16544">MSALSVLQVRATDNSQTIQNLDSDSVDSITLQHNALGGTEQLVVANMIPPRAGNVDRVSTIYLNPQVRHPSRRPRSETKSSQCANRPTTCNADEDCSKCLGSLITNWTHVTLYQSSLGVMTSTSVAQITFKVPTAISGLGLIPPSSPEHKPTTL</sequence>
<proteinExistence type="predicted"/>